<organism evidence="2 3">
    <name type="scientific">Nonomuraea recticatena</name>
    <dbReference type="NCBI Taxonomy" id="46178"/>
    <lineage>
        <taxon>Bacteria</taxon>
        <taxon>Bacillati</taxon>
        <taxon>Actinomycetota</taxon>
        <taxon>Actinomycetes</taxon>
        <taxon>Streptosporangiales</taxon>
        <taxon>Streptosporangiaceae</taxon>
        <taxon>Nonomuraea</taxon>
    </lineage>
</organism>
<dbReference type="CDD" id="cd04301">
    <property type="entry name" value="NAT_SF"/>
    <property type="match status" value="1"/>
</dbReference>
<gene>
    <name evidence="2" type="ORF">GCM10010412_031720</name>
</gene>
<dbReference type="PROSITE" id="PS51186">
    <property type="entry name" value="GNAT"/>
    <property type="match status" value="1"/>
</dbReference>
<feature type="domain" description="N-acetyltransferase" evidence="1">
    <location>
        <begin position="48"/>
        <end position="181"/>
    </location>
</feature>
<dbReference type="InterPro" id="IPR000182">
    <property type="entry name" value="GNAT_dom"/>
</dbReference>
<dbReference type="Gene3D" id="3.40.630.30">
    <property type="match status" value="1"/>
</dbReference>
<protein>
    <submittedName>
        <fullName evidence="2">GNAT family N-acetyltransferase</fullName>
    </submittedName>
</protein>
<proteinExistence type="predicted"/>
<dbReference type="InterPro" id="IPR016181">
    <property type="entry name" value="Acyl_CoA_acyltransferase"/>
</dbReference>
<dbReference type="RefSeq" id="WP_346147038.1">
    <property type="nucleotide sequence ID" value="NZ_BAAATE010000006.1"/>
</dbReference>
<name>A0ABP6E485_9ACTN</name>
<evidence type="ECO:0000259" key="1">
    <source>
        <dbReference type="PROSITE" id="PS51186"/>
    </source>
</evidence>
<dbReference type="Proteomes" id="UP001501666">
    <property type="component" value="Unassembled WGS sequence"/>
</dbReference>
<evidence type="ECO:0000313" key="3">
    <source>
        <dbReference type="Proteomes" id="UP001501666"/>
    </source>
</evidence>
<dbReference type="Pfam" id="PF13508">
    <property type="entry name" value="Acetyltransf_7"/>
    <property type="match status" value="1"/>
</dbReference>
<accession>A0ABP6E485</accession>
<dbReference type="EMBL" id="BAAATE010000006">
    <property type="protein sequence ID" value="GAA2659639.1"/>
    <property type="molecule type" value="Genomic_DNA"/>
</dbReference>
<reference evidence="3" key="1">
    <citation type="journal article" date="2019" name="Int. J. Syst. Evol. Microbiol.">
        <title>The Global Catalogue of Microorganisms (GCM) 10K type strain sequencing project: providing services to taxonomists for standard genome sequencing and annotation.</title>
        <authorList>
            <consortium name="The Broad Institute Genomics Platform"/>
            <consortium name="The Broad Institute Genome Sequencing Center for Infectious Disease"/>
            <person name="Wu L."/>
            <person name="Ma J."/>
        </authorList>
    </citation>
    <scope>NUCLEOTIDE SEQUENCE [LARGE SCALE GENOMIC DNA]</scope>
    <source>
        <strain evidence="3">JCM 6835</strain>
    </source>
</reference>
<comment type="caution">
    <text evidence="2">The sequence shown here is derived from an EMBL/GenBank/DDBJ whole genome shotgun (WGS) entry which is preliminary data.</text>
</comment>
<dbReference type="SUPFAM" id="SSF55729">
    <property type="entry name" value="Acyl-CoA N-acyltransferases (Nat)"/>
    <property type="match status" value="1"/>
</dbReference>
<keyword evidence="3" id="KW-1185">Reference proteome</keyword>
<evidence type="ECO:0000313" key="2">
    <source>
        <dbReference type="EMBL" id="GAA2659639.1"/>
    </source>
</evidence>
<sequence>MIEIRGTGPAEFTDRLETVMSIYTAAMHPPEEQITGRQAIMRGHGAHPDFRCLFAELPDGTTAGFAYGFHGLPGQWWHDVVYRALQERSGTEVAEAWLGDSLELAEVHVHPDYQGKGIGRALVLALCEGRPERSAVLSTHDHPTAARHLYRSLGFTDLLTQFVFPGGYEHYAIAGAVLPLR</sequence>